<dbReference type="PROSITE" id="PS50045">
    <property type="entry name" value="SIGMA54_INTERACT_4"/>
    <property type="match status" value="1"/>
</dbReference>
<dbReference type="InterPro" id="IPR002197">
    <property type="entry name" value="HTH_Fis"/>
</dbReference>
<dbReference type="Pfam" id="PF13188">
    <property type="entry name" value="PAS_8"/>
    <property type="match status" value="1"/>
</dbReference>
<dbReference type="AlphaFoldDB" id="A0A212KAG7"/>
<dbReference type="PRINTS" id="PR01590">
    <property type="entry name" value="HTHFIS"/>
</dbReference>
<dbReference type="GO" id="GO:0043565">
    <property type="term" value="F:sequence-specific DNA binding"/>
    <property type="evidence" value="ECO:0007669"/>
    <property type="project" value="InterPro"/>
</dbReference>
<dbReference type="FunFam" id="3.40.50.300:FF:000006">
    <property type="entry name" value="DNA-binding transcriptional regulator NtrC"/>
    <property type="match status" value="1"/>
</dbReference>
<proteinExistence type="predicted"/>
<keyword evidence="3" id="KW-0805">Transcription regulation</keyword>
<dbReference type="InterPro" id="IPR009057">
    <property type="entry name" value="Homeodomain-like_sf"/>
</dbReference>
<evidence type="ECO:0000256" key="2">
    <source>
        <dbReference type="ARBA" id="ARBA00022840"/>
    </source>
</evidence>
<feature type="region of interest" description="Disordered" evidence="6">
    <location>
        <begin position="582"/>
        <end position="602"/>
    </location>
</feature>
<dbReference type="Pfam" id="PF06506">
    <property type="entry name" value="PrpR_N"/>
    <property type="match status" value="1"/>
</dbReference>
<sequence length="647" mass="70776">MSKIGVIAPTQQIYDSTQAIIAQMGIADMVMLRSADLEDAVAVAKELEAAEVDVLVSRGGAAGRILAAGDVAAPLVEIAISAQDIAQAIHECKRITKLESPRIALIPFHGVREDIRALAPFLNVDLRFYPAADTMAWIEEVVHQVVSDGPDVLLGGASVHLAAKYNLPAVLLTSGDISLRIALEEALKVAYARRIEKERAKRLEVVIELSREGVVTLDEGGHIQLANPAACRILRLGGAVAGRHLHEVLPRFELAPCLELGETISDVLLSRGKDSFMASARPIRVGKDVAGAVVTLHEAQYISDMENTIRKELFTKGLVASYTFRHIQGASPQIEECRRVAEQYAATMSTVLITGETGTGKELFAQSIHNASPCRQGPFVAVNCAALPPSLLESELFGYEEGAFTGASRKGKPGFFELAQGGTIFLDEISEMDNYGQTRLLRILQERCIMRLGGGSYVPLDVRVLVASNRDLEEMVQTGDFRSDLYYRINLLTLHVPPLREREDDIPVLTRFFAAQCRHKYNKEPRFSDAAIARLTEHAWPGNVRELQNVVERLCLSSQSFLLGEEDVAAVLTRNRVARLAPGQAQPASGPARRQAAAPRDEERRRILETLGNCRGNQKKAAEALGMDRGTLSRKMRKHGIHKTIVA</sequence>
<feature type="domain" description="Sigma-54 factor interaction" evidence="7">
    <location>
        <begin position="327"/>
        <end position="556"/>
    </location>
</feature>
<dbReference type="SUPFAM" id="SSF46689">
    <property type="entry name" value="Homeodomain-like"/>
    <property type="match status" value="1"/>
</dbReference>
<dbReference type="InterPro" id="IPR025662">
    <property type="entry name" value="Sigma_54_int_dom_ATP-bd_1"/>
</dbReference>
<protein>
    <submittedName>
        <fullName evidence="8">Proprionate catabolism activator, Fis family</fullName>
    </submittedName>
</protein>
<dbReference type="SUPFAM" id="SSF52540">
    <property type="entry name" value="P-loop containing nucleoside triphosphate hydrolases"/>
    <property type="match status" value="1"/>
</dbReference>
<dbReference type="Gene3D" id="3.40.50.2300">
    <property type="match status" value="1"/>
</dbReference>
<evidence type="ECO:0000256" key="5">
    <source>
        <dbReference type="ARBA" id="ARBA00023163"/>
    </source>
</evidence>
<evidence type="ECO:0000256" key="4">
    <source>
        <dbReference type="ARBA" id="ARBA00023125"/>
    </source>
</evidence>
<dbReference type="InterPro" id="IPR025944">
    <property type="entry name" value="Sigma_54_int_dom_CS"/>
</dbReference>
<dbReference type="CDD" id="cd00009">
    <property type="entry name" value="AAA"/>
    <property type="match status" value="1"/>
</dbReference>
<dbReference type="Gene3D" id="1.10.8.60">
    <property type="match status" value="1"/>
</dbReference>
<dbReference type="PANTHER" id="PTHR32071">
    <property type="entry name" value="TRANSCRIPTIONAL REGULATORY PROTEIN"/>
    <property type="match status" value="1"/>
</dbReference>
<evidence type="ECO:0000256" key="3">
    <source>
        <dbReference type="ARBA" id="ARBA00023015"/>
    </source>
</evidence>
<dbReference type="SMART" id="SM00091">
    <property type="entry name" value="PAS"/>
    <property type="match status" value="1"/>
</dbReference>
<dbReference type="InterPro" id="IPR002078">
    <property type="entry name" value="Sigma_54_int"/>
</dbReference>
<dbReference type="InterPro" id="IPR027417">
    <property type="entry name" value="P-loop_NTPase"/>
</dbReference>
<dbReference type="SUPFAM" id="SSF159800">
    <property type="entry name" value="PrpR receptor domain-like"/>
    <property type="match status" value="1"/>
</dbReference>
<dbReference type="PANTHER" id="PTHR32071:SF57">
    <property type="entry name" value="C4-DICARBOXYLATE TRANSPORT TRANSCRIPTIONAL REGULATORY PROTEIN DCTD"/>
    <property type="match status" value="1"/>
</dbReference>
<evidence type="ECO:0000259" key="7">
    <source>
        <dbReference type="PROSITE" id="PS50045"/>
    </source>
</evidence>
<dbReference type="InterPro" id="IPR035965">
    <property type="entry name" value="PAS-like_dom_sf"/>
</dbReference>
<dbReference type="Gene3D" id="1.10.10.60">
    <property type="entry name" value="Homeodomain-like"/>
    <property type="match status" value="1"/>
</dbReference>
<dbReference type="InterPro" id="IPR003593">
    <property type="entry name" value="AAA+_ATPase"/>
</dbReference>
<dbReference type="InterPro" id="IPR058031">
    <property type="entry name" value="AAA_lid_NorR"/>
</dbReference>
<dbReference type="Pfam" id="PF02954">
    <property type="entry name" value="HTH_8"/>
    <property type="match status" value="1"/>
</dbReference>
<dbReference type="SMART" id="SM00382">
    <property type="entry name" value="AAA"/>
    <property type="match status" value="1"/>
</dbReference>
<dbReference type="SUPFAM" id="SSF55785">
    <property type="entry name" value="PYP-like sensor domain (PAS domain)"/>
    <property type="match status" value="1"/>
</dbReference>
<dbReference type="GO" id="GO:0000156">
    <property type="term" value="F:phosphorelay response regulator activity"/>
    <property type="evidence" value="ECO:0007669"/>
    <property type="project" value="InterPro"/>
</dbReference>
<keyword evidence="5" id="KW-0804">Transcription</keyword>
<evidence type="ECO:0000256" key="6">
    <source>
        <dbReference type="SAM" id="MobiDB-lite"/>
    </source>
</evidence>
<dbReference type="Pfam" id="PF25601">
    <property type="entry name" value="AAA_lid_14"/>
    <property type="match status" value="1"/>
</dbReference>
<dbReference type="InterPro" id="IPR025943">
    <property type="entry name" value="Sigma_54_int_dom_ATP-bd_2"/>
</dbReference>
<keyword evidence="2" id="KW-0067">ATP-binding</keyword>
<keyword evidence="4" id="KW-0238">DNA-binding</keyword>
<name>A0A212KAG7_9DELT</name>
<dbReference type="Gene3D" id="3.40.50.10660">
    <property type="entry name" value="PrpR receptor domain-like"/>
    <property type="match status" value="1"/>
</dbReference>
<accession>A0A212KAG7</accession>
<dbReference type="Pfam" id="PF00158">
    <property type="entry name" value="Sigma54_activat"/>
    <property type="match status" value="1"/>
</dbReference>
<dbReference type="Gene3D" id="3.40.50.300">
    <property type="entry name" value="P-loop containing nucleotide triphosphate hydrolases"/>
    <property type="match status" value="1"/>
</dbReference>
<dbReference type="GO" id="GO:0006355">
    <property type="term" value="P:regulation of DNA-templated transcription"/>
    <property type="evidence" value="ECO:0007669"/>
    <property type="project" value="InterPro"/>
</dbReference>
<evidence type="ECO:0000256" key="1">
    <source>
        <dbReference type="ARBA" id="ARBA00022741"/>
    </source>
</evidence>
<evidence type="ECO:0000313" key="8">
    <source>
        <dbReference type="EMBL" id="SBW08680.1"/>
    </source>
</evidence>
<dbReference type="InterPro" id="IPR010524">
    <property type="entry name" value="Sig_transdc_resp-reg_PrpR_N"/>
</dbReference>
<gene>
    <name evidence="8" type="ORF">KL86DPRO_40156</name>
</gene>
<feature type="compositionally biased region" description="Low complexity" evidence="6">
    <location>
        <begin position="582"/>
        <end position="592"/>
    </location>
</feature>
<organism evidence="8">
    <name type="scientific">uncultured delta proteobacterium</name>
    <dbReference type="NCBI Taxonomy" id="34034"/>
    <lineage>
        <taxon>Bacteria</taxon>
        <taxon>Deltaproteobacteria</taxon>
        <taxon>environmental samples</taxon>
    </lineage>
</organism>
<dbReference type="InterPro" id="IPR000014">
    <property type="entry name" value="PAS"/>
</dbReference>
<keyword evidence="1" id="KW-0547">Nucleotide-binding</keyword>
<dbReference type="PROSITE" id="PS00688">
    <property type="entry name" value="SIGMA54_INTERACT_3"/>
    <property type="match status" value="1"/>
</dbReference>
<dbReference type="PROSITE" id="PS00676">
    <property type="entry name" value="SIGMA54_INTERACT_2"/>
    <property type="match status" value="1"/>
</dbReference>
<dbReference type="GO" id="GO:0005524">
    <property type="term" value="F:ATP binding"/>
    <property type="evidence" value="ECO:0007669"/>
    <property type="project" value="UniProtKB-KW"/>
</dbReference>
<dbReference type="Gene3D" id="3.30.450.20">
    <property type="entry name" value="PAS domain"/>
    <property type="match status" value="1"/>
</dbReference>
<dbReference type="EMBL" id="FLUQ01000004">
    <property type="protein sequence ID" value="SBW08680.1"/>
    <property type="molecule type" value="Genomic_DNA"/>
</dbReference>
<dbReference type="PROSITE" id="PS00675">
    <property type="entry name" value="SIGMA54_INTERACT_1"/>
    <property type="match status" value="1"/>
</dbReference>
<reference evidence="8" key="1">
    <citation type="submission" date="2016-04" db="EMBL/GenBank/DDBJ databases">
        <authorList>
            <person name="Evans L.H."/>
            <person name="Alamgir A."/>
            <person name="Owens N."/>
            <person name="Weber N.D."/>
            <person name="Virtaneva K."/>
            <person name="Barbian K."/>
            <person name="Babar A."/>
            <person name="Rosenke K."/>
        </authorList>
    </citation>
    <scope>NUCLEOTIDE SEQUENCE</scope>
    <source>
        <strain evidence="8">86</strain>
    </source>
</reference>